<comment type="function">
    <text evidence="1 5">Hydrolyzes acetyl esters in homogalacturonan regions of pectin. In type I primary cell wall, galacturonic acid residues of pectin can be acetylated at the O-2 and O-3 positions. Decreasing the degree of acetylation of pectin gels in vitro alters their physical properties.</text>
</comment>
<dbReference type="eggNOG" id="KOG4287">
    <property type="taxonomic scope" value="Eukaryota"/>
</dbReference>
<evidence type="ECO:0000256" key="2">
    <source>
        <dbReference type="ARBA" id="ARBA00004191"/>
    </source>
</evidence>
<dbReference type="Proteomes" id="UP000001514">
    <property type="component" value="Unassembled WGS sequence"/>
</dbReference>
<dbReference type="EC" id="3.1.1.-" evidence="5"/>
<sequence>MGTSSAQNSMLQSRLALAALLLLLLVQSTYSAFELTPDVPPIQHHHRKAGDGQLWVGITIVSSALASATGGVCLDGSAPAYHLLKGSGSGANSWHLHLEGGAWCESIEKCVERASTNLGSSSKMETSIPFTGLLNNNYNVNPDFYNWNHVYVRYCDGSSFNSDVANPYKTSSGQTLYFRGRKAFKAIIDDLKSQGLGNADQAFLTGCSAGGLSTIHRCNDFQYYLPGIKVKCLSDGGFFLNAPDTSGNYALYSFYNGVVNTHSLKDTLPSSCISSKDATQCFFPQNMQNYVGPPLFFVNGAYDFWQLENVKRLSRDQYSSCVDHSACPNVNVLQGFRQSMLDALSISRSRGSSGMFIDSCFSHCQVQGDDKWNNPKVNGLSTAKTVGDWYFGRSSSSIHIDCAYPCNPTCVTRLD</sequence>
<keyword evidence="5" id="KW-0732">Signal</keyword>
<dbReference type="GO" id="GO:0016787">
    <property type="term" value="F:hydrolase activity"/>
    <property type="evidence" value="ECO:0007669"/>
    <property type="project" value="UniProtKB-KW"/>
</dbReference>
<proteinExistence type="inferred from homology"/>
<dbReference type="SUPFAM" id="SSF53474">
    <property type="entry name" value="alpha/beta-Hydrolases"/>
    <property type="match status" value="1"/>
</dbReference>
<evidence type="ECO:0000256" key="4">
    <source>
        <dbReference type="ARBA" id="ARBA00022512"/>
    </source>
</evidence>
<dbReference type="EMBL" id="GL377605">
    <property type="protein sequence ID" value="EFJ19612.1"/>
    <property type="molecule type" value="Genomic_DNA"/>
</dbReference>
<keyword evidence="5" id="KW-0961">Cell wall biogenesis/degradation</keyword>
<evidence type="ECO:0000313" key="7">
    <source>
        <dbReference type="Proteomes" id="UP000001514"/>
    </source>
</evidence>
<name>D8S7I0_SELML</name>
<feature type="signal peptide" evidence="5">
    <location>
        <begin position="1"/>
        <end position="31"/>
    </location>
</feature>
<dbReference type="InterPro" id="IPR029058">
    <property type="entry name" value="AB_hydrolase_fold"/>
</dbReference>
<comment type="subcellular location">
    <subcellularLocation>
        <location evidence="2 5">Secreted</location>
        <location evidence="2 5">Cell wall</location>
    </subcellularLocation>
</comment>
<evidence type="ECO:0000256" key="3">
    <source>
        <dbReference type="ARBA" id="ARBA00005784"/>
    </source>
</evidence>
<evidence type="ECO:0000256" key="5">
    <source>
        <dbReference type="RuleBase" id="RU363114"/>
    </source>
</evidence>
<dbReference type="AlphaFoldDB" id="D8S7I0"/>
<keyword evidence="7" id="KW-1185">Reference proteome</keyword>
<dbReference type="Pfam" id="PF03283">
    <property type="entry name" value="PAE"/>
    <property type="match status" value="1"/>
</dbReference>
<dbReference type="Gramene" id="EFJ19612">
    <property type="protein sequence ID" value="EFJ19612"/>
    <property type="gene ID" value="SELMODRAFT_271371"/>
</dbReference>
<keyword evidence="4 5" id="KW-0134">Cell wall</keyword>
<dbReference type="OMA" id="CKSNHAL"/>
<dbReference type="ESTHER" id="selml-d8s7i0">
    <property type="family name" value="Pectinacetylesterase-Notum"/>
</dbReference>
<evidence type="ECO:0000256" key="1">
    <source>
        <dbReference type="ARBA" id="ARBA00003534"/>
    </source>
</evidence>
<dbReference type="PANTHER" id="PTHR21562:SF83">
    <property type="entry name" value="PECTIN ACETYLESTERASE 4"/>
    <property type="match status" value="1"/>
</dbReference>
<protein>
    <recommendedName>
        <fullName evidence="5">Pectin acetylesterase</fullName>
        <ecNumber evidence="5">3.1.1.-</ecNumber>
    </recommendedName>
</protein>
<reference evidence="6 7" key="1">
    <citation type="journal article" date="2011" name="Science">
        <title>The Selaginella genome identifies genetic changes associated with the evolution of vascular plants.</title>
        <authorList>
            <person name="Banks J.A."/>
            <person name="Nishiyama T."/>
            <person name="Hasebe M."/>
            <person name="Bowman J.L."/>
            <person name="Gribskov M."/>
            <person name="dePamphilis C."/>
            <person name="Albert V.A."/>
            <person name="Aono N."/>
            <person name="Aoyama T."/>
            <person name="Ambrose B.A."/>
            <person name="Ashton N.W."/>
            <person name="Axtell M.J."/>
            <person name="Barker E."/>
            <person name="Barker M.S."/>
            <person name="Bennetzen J.L."/>
            <person name="Bonawitz N.D."/>
            <person name="Chapple C."/>
            <person name="Cheng C."/>
            <person name="Correa L.G."/>
            <person name="Dacre M."/>
            <person name="DeBarry J."/>
            <person name="Dreyer I."/>
            <person name="Elias M."/>
            <person name="Engstrom E.M."/>
            <person name="Estelle M."/>
            <person name="Feng L."/>
            <person name="Finet C."/>
            <person name="Floyd S.K."/>
            <person name="Frommer W.B."/>
            <person name="Fujita T."/>
            <person name="Gramzow L."/>
            <person name="Gutensohn M."/>
            <person name="Harholt J."/>
            <person name="Hattori M."/>
            <person name="Heyl A."/>
            <person name="Hirai T."/>
            <person name="Hiwatashi Y."/>
            <person name="Ishikawa M."/>
            <person name="Iwata M."/>
            <person name="Karol K.G."/>
            <person name="Koehler B."/>
            <person name="Kolukisaoglu U."/>
            <person name="Kubo M."/>
            <person name="Kurata T."/>
            <person name="Lalonde S."/>
            <person name="Li K."/>
            <person name="Li Y."/>
            <person name="Litt A."/>
            <person name="Lyons E."/>
            <person name="Manning G."/>
            <person name="Maruyama T."/>
            <person name="Michael T.P."/>
            <person name="Mikami K."/>
            <person name="Miyazaki S."/>
            <person name="Morinaga S."/>
            <person name="Murata T."/>
            <person name="Mueller-Roeber B."/>
            <person name="Nelson D.R."/>
            <person name="Obara M."/>
            <person name="Oguri Y."/>
            <person name="Olmstead R.G."/>
            <person name="Onodera N."/>
            <person name="Petersen B.L."/>
            <person name="Pils B."/>
            <person name="Prigge M."/>
            <person name="Rensing S.A."/>
            <person name="Riano-Pachon D.M."/>
            <person name="Roberts A.W."/>
            <person name="Sato Y."/>
            <person name="Scheller H.V."/>
            <person name="Schulz B."/>
            <person name="Schulz C."/>
            <person name="Shakirov E.V."/>
            <person name="Shibagaki N."/>
            <person name="Shinohara N."/>
            <person name="Shippen D.E."/>
            <person name="Soerensen I."/>
            <person name="Sotooka R."/>
            <person name="Sugimoto N."/>
            <person name="Sugita M."/>
            <person name="Sumikawa N."/>
            <person name="Tanurdzic M."/>
            <person name="Theissen G."/>
            <person name="Ulvskov P."/>
            <person name="Wakazuki S."/>
            <person name="Weng J.K."/>
            <person name="Willats W.W."/>
            <person name="Wipf D."/>
            <person name="Wolf P.G."/>
            <person name="Yang L."/>
            <person name="Zimmer A.D."/>
            <person name="Zhu Q."/>
            <person name="Mitros T."/>
            <person name="Hellsten U."/>
            <person name="Loque D."/>
            <person name="Otillar R."/>
            <person name="Salamov A."/>
            <person name="Schmutz J."/>
            <person name="Shapiro H."/>
            <person name="Lindquist E."/>
            <person name="Lucas S."/>
            <person name="Rokhsar D."/>
            <person name="Grigoriev I.V."/>
        </authorList>
    </citation>
    <scope>NUCLEOTIDE SEQUENCE [LARGE SCALE GENOMIC DNA]</scope>
</reference>
<evidence type="ECO:0000313" key="6">
    <source>
        <dbReference type="EMBL" id="EFJ19612.1"/>
    </source>
</evidence>
<keyword evidence="5" id="KW-0378">Hydrolase</keyword>
<comment type="similarity">
    <text evidence="3 5">Belongs to the pectinacetylesterase family.</text>
</comment>
<dbReference type="STRING" id="88036.D8S7I0"/>
<dbReference type="PANTHER" id="PTHR21562">
    <property type="entry name" value="NOTUM-RELATED"/>
    <property type="match status" value="1"/>
</dbReference>
<keyword evidence="5" id="KW-0964">Secreted</keyword>
<feature type="chain" id="PRO_5008813646" description="Pectin acetylesterase" evidence="5">
    <location>
        <begin position="32"/>
        <end position="415"/>
    </location>
</feature>
<dbReference type="HOGENOM" id="CLU_031008_0_0_1"/>
<organism evidence="7">
    <name type="scientific">Selaginella moellendorffii</name>
    <name type="common">Spikemoss</name>
    <dbReference type="NCBI Taxonomy" id="88036"/>
    <lineage>
        <taxon>Eukaryota</taxon>
        <taxon>Viridiplantae</taxon>
        <taxon>Streptophyta</taxon>
        <taxon>Embryophyta</taxon>
        <taxon>Tracheophyta</taxon>
        <taxon>Lycopodiopsida</taxon>
        <taxon>Selaginellales</taxon>
        <taxon>Selaginellaceae</taxon>
        <taxon>Selaginella</taxon>
    </lineage>
</organism>
<dbReference type="KEGG" id="smo:SELMODRAFT_271371"/>
<gene>
    <name evidence="6" type="ORF">SELMODRAFT_271371</name>
</gene>
<accession>D8S7I0</accession>
<dbReference type="InterPro" id="IPR004963">
    <property type="entry name" value="PAE/NOTUM"/>
</dbReference>
<dbReference type="InParanoid" id="D8S7I0"/>
<dbReference type="GO" id="GO:0071555">
    <property type="term" value="P:cell wall organization"/>
    <property type="evidence" value="ECO:0007669"/>
    <property type="project" value="UniProtKB-KW"/>
</dbReference>
<dbReference type="OrthoDB" id="2015280at2759"/>